<dbReference type="PROSITE" id="PS50062">
    <property type="entry name" value="BCL2_FAMILY"/>
    <property type="match status" value="1"/>
</dbReference>
<dbReference type="CDD" id="cd06845">
    <property type="entry name" value="Bcl-2_like"/>
    <property type="match status" value="1"/>
</dbReference>
<dbReference type="GO" id="GO:0008053">
    <property type="term" value="P:mitochondrial fusion"/>
    <property type="evidence" value="ECO:0007669"/>
    <property type="project" value="TreeGrafter"/>
</dbReference>
<dbReference type="Pfam" id="PF00452">
    <property type="entry name" value="Bcl-2"/>
    <property type="match status" value="1"/>
</dbReference>
<reference evidence="4 5" key="1">
    <citation type="journal article" date="2021" name="Sci. Rep.">
        <title>Chromosome anchoring in Senegalese sole (Solea senegalensis) reveals sex-associated markers and genome rearrangements in flatfish.</title>
        <authorList>
            <person name="Guerrero-Cozar I."/>
            <person name="Gomez-Garrido J."/>
            <person name="Berbel C."/>
            <person name="Martinez-Blanch J.F."/>
            <person name="Alioto T."/>
            <person name="Claros M.G."/>
            <person name="Gagnaire P.A."/>
            <person name="Manchado M."/>
        </authorList>
    </citation>
    <scope>NUCLEOTIDE SEQUENCE [LARGE SCALE GENOMIC DNA]</scope>
    <source>
        <strain evidence="4">Sse05_10M</strain>
    </source>
</reference>
<keyword evidence="2" id="KW-0812">Transmembrane</keyword>
<name>A0AAV6T4C6_SOLSE</name>
<dbReference type="AlphaFoldDB" id="A0AAV6T4C6"/>
<organism evidence="4 5">
    <name type="scientific">Solea senegalensis</name>
    <name type="common">Senegalese sole</name>
    <dbReference type="NCBI Taxonomy" id="28829"/>
    <lineage>
        <taxon>Eukaryota</taxon>
        <taxon>Metazoa</taxon>
        <taxon>Chordata</taxon>
        <taxon>Craniata</taxon>
        <taxon>Vertebrata</taxon>
        <taxon>Euteleostomi</taxon>
        <taxon>Actinopterygii</taxon>
        <taxon>Neopterygii</taxon>
        <taxon>Teleostei</taxon>
        <taxon>Neoteleostei</taxon>
        <taxon>Acanthomorphata</taxon>
        <taxon>Carangaria</taxon>
        <taxon>Pleuronectiformes</taxon>
        <taxon>Pleuronectoidei</taxon>
        <taxon>Soleidae</taxon>
        <taxon>Solea</taxon>
    </lineage>
</organism>
<dbReference type="InterPro" id="IPR002475">
    <property type="entry name" value="Bcl2-like"/>
</dbReference>
<gene>
    <name evidence="4" type="ORF">JOB18_008712</name>
</gene>
<dbReference type="Proteomes" id="UP000693946">
    <property type="component" value="Linkage Group LG1"/>
</dbReference>
<dbReference type="GO" id="GO:0001836">
    <property type="term" value="P:release of cytochrome c from mitochondria"/>
    <property type="evidence" value="ECO:0007669"/>
    <property type="project" value="TreeGrafter"/>
</dbReference>
<dbReference type="PANTHER" id="PTHR11256:SF46">
    <property type="entry name" value="INDUCED MYELOID LEUKEMIA CELL DIFFERENTIATION PROTEIN MCL-1"/>
    <property type="match status" value="1"/>
</dbReference>
<feature type="domain" description="Bcl-2 Bcl-2 homology region 1-3" evidence="3">
    <location>
        <begin position="49"/>
        <end position="149"/>
    </location>
</feature>
<sequence length="194" mass="21563">MQSDSGLNNCPAAVEELEKETRKLITQFLTDFAVQSAPRLSDGKALSTMKRVVDGLCEKHRYKYNGMIQNMALYHKEEDVAFVSAVAASLFEDCTVTWGRIASLMAFGAVVCKHLTERGSENSAEQVGQEISSYLLSHHRGWMLENNSWDGFAEYFQAAEPEMTMRNTLISLAGLAGLGATLALFIKVFQRILQ</sequence>
<evidence type="ECO:0000313" key="5">
    <source>
        <dbReference type="Proteomes" id="UP000693946"/>
    </source>
</evidence>
<accession>A0AAV6T4C6</accession>
<dbReference type="GO" id="GO:0042981">
    <property type="term" value="P:regulation of apoptotic process"/>
    <property type="evidence" value="ECO:0007669"/>
    <property type="project" value="InterPro"/>
</dbReference>
<keyword evidence="5" id="KW-1185">Reference proteome</keyword>
<dbReference type="GO" id="GO:0008630">
    <property type="term" value="P:intrinsic apoptotic signaling pathway in response to DNA damage"/>
    <property type="evidence" value="ECO:0007669"/>
    <property type="project" value="TreeGrafter"/>
</dbReference>
<comment type="caution">
    <text evidence="4">The sequence shown here is derived from an EMBL/GenBank/DDBJ whole genome shotgun (WGS) entry which is preliminary data.</text>
</comment>
<keyword evidence="2" id="KW-1133">Transmembrane helix</keyword>
<feature type="transmembrane region" description="Helical" evidence="2">
    <location>
        <begin position="169"/>
        <end position="189"/>
    </location>
</feature>
<evidence type="ECO:0000313" key="4">
    <source>
        <dbReference type="EMBL" id="KAG7524194.1"/>
    </source>
</evidence>
<dbReference type="InterPro" id="IPR026298">
    <property type="entry name" value="Bcl-2_fam"/>
</dbReference>
<evidence type="ECO:0000259" key="3">
    <source>
        <dbReference type="SMART" id="SM00337"/>
    </source>
</evidence>
<dbReference type="GO" id="GO:0015267">
    <property type="term" value="F:channel activity"/>
    <property type="evidence" value="ECO:0007669"/>
    <property type="project" value="TreeGrafter"/>
</dbReference>
<evidence type="ECO:0000256" key="1">
    <source>
        <dbReference type="ARBA" id="ARBA00009458"/>
    </source>
</evidence>
<dbReference type="SMART" id="SM00337">
    <property type="entry name" value="BCL"/>
    <property type="match status" value="1"/>
</dbReference>
<comment type="similarity">
    <text evidence="1">Belongs to the Bcl-2 family.</text>
</comment>
<dbReference type="GO" id="GO:0051400">
    <property type="term" value="F:BH domain binding"/>
    <property type="evidence" value="ECO:0007669"/>
    <property type="project" value="TreeGrafter"/>
</dbReference>
<dbReference type="PANTHER" id="PTHR11256">
    <property type="entry name" value="BCL-2 RELATED"/>
    <property type="match status" value="1"/>
</dbReference>
<dbReference type="InterPro" id="IPR046371">
    <property type="entry name" value="Bcl-2_BH1-3"/>
</dbReference>
<dbReference type="EMBL" id="JAGKHQ010000001">
    <property type="protein sequence ID" value="KAG7524194.1"/>
    <property type="molecule type" value="Genomic_DNA"/>
</dbReference>
<proteinExistence type="inferred from homology"/>
<dbReference type="GO" id="GO:0097192">
    <property type="term" value="P:extrinsic apoptotic signaling pathway in absence of ligand"/>
    <property type="evidence" value="ECO:0007669"/>
    <property type="project" value="TreeGrafter"/>
</dbReference>
<evidence type="ECO:0000256" key="2">
    <source>
        <dbReference type="SAM" id="Phobius"/>
    </source>
</evidence>
<protein>
    <submittedName>
        <fullName evidence="4">Induced myeloid leukemia cell differentiation protein Mcl-1-like</fullName>
    </submittedName>
</protein>
<keyword evidence="2" id="KW-0472">Membrane</keyword>
<dbReference type="GO" id="GO:0005741">
    <property type="term" value="C:mitochondrial outer membrane"/>
    <property type="evidence" value="ECO:0007669"/>
    <property type="project" value="TreeGrafter"/>
</dbReference>
<dbReference type="FunFam" id="1.10.437.10:FF:000017">
    <property type="entry name" value="MCL1, BCL2 family apoptosis regulator"/>
    <property type="match status" value="1"/>
</dbReference>